<evidence type="ECO:0000259" key="2">
    <source>
        <dbReference type="Pfam" id="PF13439"/>
    </source>
</evidence>
<evidence type="ECO:0000313" key="3">
    <source>
        <dbReference type="EMBL" id="NMQ20972.1"/>
    </source>
</evidence>
<dbReference type="Proteomes" id="UP000760480">
    <property type="component" value="Unassembled WGS sequence"/>
</dbReference>
<evidence type="ECO:0000259" key="1">
    <source>
        <dbReference type="Pfam" id="PF00534"/>
    </source>
</evidence>
<dbReference type="RefSeq" id="WP_246327705.1">
    <property type="nucleotide sequence ID" value="NZ_SPMZ01000071.1"/>
</dbReference>
<dbReference type="EMBL" id="SPMZ01000071">
    <property type="protein sequence ID" value="NMQ20972.1"/>
    <property type="molecule type" value="Genomic_DNA"/>
</dbReference>
<dbReference type="Pfam" id="PF00534">
    <property type="entry name" value="Glycos_transf_1"/>
    <property type="match status" value="1"/>
</dbReference>
<comment type="caution">
    <text evidence="3">The sequence shown here is derived from an EMBL/GenBank/DDBJ whole genome shotgun (WGS) entry which is preliminary data.</text>
</comment>
<organism evidence="3 4">
    <name type="scientific">Candidatus Competibacter phosphatis</name>
    <dbReference type="NCBI Taxonomy" id="221280"/>
    <lineage>
        <taxon>Bacteria</taxon>
        <taxon>Pseudomonadati</taxon>
        <taxon>Pseudomonadota</taxon>
        <taxon>Gammaproteobacteria</taxon>
        <taxon>Candidatus Competibacteraceae</taxon>
        <taxon>Candidatus Competibacter</taxon>
    </lineage>
</organism>
<sequence>MIRILHVIDTTGPGGAETVFVELADRLRADHCFKSVVLLRGAGWVLDALRKRGLHVVLLNAKGSFNWRYLLSLQSLVRRERIDLIQSHLLGSNVYCALAGWLTRRPVVATFHGAVDINPNERWRGLKFWLMQRAVSRYVTVSRSLGETIKAAGLLDPARACVIYNGVDLQRFDRPRHRRLIQELKLPDDAILVGSLGNVRPAKTYDVLIRAADKLCRRDPRLYFVVAGDIKRNVMQPLEALLGELNLRERVRFLGFRQDTADYLAGLDVFVLSSSSEGFSIATIEAQATGLPVIATRSGGPEEIVEDGETGVLVPINDPSALADAMWRVISNRVLAEALGQAGRATVARRFAIEVMVQAYEELYRQLIHENIH</sequence>
<keyword evidence="4" id="KW-1185">Reference proteome</keyword>
<dbReference type="Gene3D" id="3.40.50.2000">
    <property type="entry name" value="Glycogen Phosphorylase B"/>
    <property type="match status" value="2"/>
</dbReference>
<reference evidence="3 4" key="1">
    <citation type="submission" date="2019-03" db="EMBL/GenBank/DDBJ databases">
        <title>Metabolic reconstructions from genomes of highly enriched 'Candidatus Accumulibacter' and 'Candidatus Competibacter' bioreactor populations.</title>
        <authorList>
            <person name="Annavajhala M.K."/>
            <person name="Welles L."/>
            <person name="Abbas B."/>
            <person name="Sorokin D."/>
            <person name="Park H."/>
            <person name="Van Loosdrecht M."/>
            <person name="Chandran K."/>
        </authorList>
    </citation>
    <scope>NUCLEOTIDE SEQUENCE [LARGE SCALE GENOMIC DNA]</scope>
    <source>
        <strain evidence="3 4">SBR_G</strain>
    </source>
</reference>
<feature type="domain" description="Glycosyltransferase subfamily 4-like N-terminal" evidence="2">
    <location>
        <begin position="13"/>
        <end position="171"/>
    </location>
</feature>
<dbReference type="PANTHER" id="PTHR12526">
    <property type="entry name" value="GLYCOSYLTRANSFERASE"/>
    <property type="match status" value="1"/>
</dbReference>
<evidence type="ECO:0000313" key="4">
    <source>
        <dbReference type="Proteomes" id="UP000760480"/>
    </source>
</evidence>
<accession>A0ABX1TQN5</accession>
<dbReference type="SUPFAM" id="SSF53756">
    <property type="entry name" value="UDP-Glycosyltransferase/glycogen phosphorylase"/>
    <property type="match status" value="1"/>
</dbReference>
<dbReference type="InterPro" id="IPR028098">
    <property type="entry name" value="Glyco_trans_4-like_N"/>
</dbReference>
<proteinExistence type="predicted"/>
<feature type="domain" description="Glycosyl transferase family 1" evidence="1">
    <location>
        <begin position="180"/>
        <end position="345"/>
    </location>
</feature>
<protein>
    <submittedName>
        <fullName evidence="3">Glycosyltransferase</fullName>
    </submittedName>
</protein>
<dbReference type="InterPro" id="IPR001296">
    <property type="entry name" value="Glyco_trans_1"/>
</dbReference>
<dbReference type="Pfam" id="PF13439">
    <property type="entry name" value="Glyco_transf_4"/>
    <property type="match status" value="1"/>
</dbReference>
<name>A0ABX1TQN5_9GAMM</name>
<gene>
    <name evidence="3" type="ORF">E4P82_18305</name>
</gene>